<proteinExistence type="predicted"/>
<dbReference type="STRING" id="1305675.BFG57_04485"/>
<keyword evidence="1" id="KW-0812">Transmembrane</keyword>
<organism evidence="2 3">
    <name type="scientific">Bacillus solimangrovi</name>
    <dbReference type="NCBI Taxonomy" id="1305675"/>
    <lineage>
        <taxon>Bacteria</taxon>
        <taxon>Bacillati</taxon>
        <taxon>Bacillota</taxon>
        <taxon>Bacilli</taxon>
        <taxon>Bacillales</taxon>
        <taxon>Bacillaceae</taxon>
        <taxon>Bacillus</taxon>
    </lineage>
</organism>
<feature type="transmembrane region" description="Helical" evidence="1">
    <location>
        <begin position="41"/>
        <end position="61"/>
    </location>
</feature>
<keyword evidence="1" id="KW-0472">Membrane</keyword>
<reference evidence="2 3" key="1">
    <citation type="submission" date="2016-08" db="EMBL/GenBank/DDBJ databases">
        <title>Genome of Bacillus solimangrovi GH2-4.</title>
        <authorList>
            <person name="Lim S."/>
            <person name="Kim B.-C."/>
        </authorList>
    </citation>
    <scope>NUCLEOTIDE SEQUENCE [LARGE SCALE GENOMIC DNA]</scope>
    <source>
        <strain evidence="2 3">GH2-4</strain>
    </source>
</reference>
<dbReference type="RefSeq" id="WP_069718370.1">
    <property type="nucleotide sequence ID" value="NZ_MJEH01000055.1"/>
</dbReference>
<feature type="transmembrane region" description="Helical" evidence="1">
    <location>
        <begin position="15"/>
        <end position="35"/>
    </location>
</feature>
<dbReference type="Proteomes" id="UP000095209">
    <property type="component" value="Unassembled WGS sequence"/>
</dbReference>
<sequence>MSNTSKELHLPLQPFMMKLGFSIAASYGLWFIAALTSGEDIGKQIGGLLFGGVLTILFFLFTKLGISTKGKKIVIATLIVIAVTSYVFAFVIGSSNGGH</sequence>
<name>A0A1E5LC39_9BACI</name>
<keyword evidence="1" id="KW-1133">Transmembrane helix</keyword>
<evidence type="ECO:0000313" key="2">
    <source>
        <dbReference type="EMBL" id="OEH91633.1"/>
    </source>
</evidence>
<protein>
    <submittedName>
        <fullName evidence="2">Uncharacterized protein</fullName>
    </submittedName>
</protein>
<feature type="transmembrane region" description="Helical" evidence="1">
    <location>
        <begin position="73"/>
        <end position="93"/>
    </location>
</feature>
<accession>A0A1E5LC39</accession>
<comment type="caution">
    <text evidence="2">The sequence shown here is derived from an EMBL/GenBank/DDBJ whole genome shotgun (WGS) entry which is preliminary data.</text>
</comment>
<evidence type="ECO:0000256" key="1">
    <source>
        <dbReference type="SAM" id="Phobius"/>
    </source>
</evidence>
<dbReference type="EMBL" id="MJEH01000055">
    <property type="protein sequence ID" value="OEH91633.1"/>
    <property type="molecule type" value="Genomic_DNA"/>
</dbReference>
<keyword evidence="3" id="KW-1185">Reference proteome</keyword>
<dbReference type="AlphaFoldDB" id="A0A1E5LC39"/>
<evidence type="ECO:0000313" key="3">
    <source>
        <dbReference type="Proteomes" id="UP000095209"/>
    </source>
</evidence>
<gene>
    <name evidence="2" type="ORF">BFG57_04485</name>
</gene>